<reference evidence="2 3" key="1">
    <citation type="submission" date="2015-09" db="EMBL/GenBank/DDBJ databases">
        <authorList>
            <consortium name="Pathogen Informatics"/>
        </authorList>
    </citation>
    <scope>NUCLEOTIDE SEQUENCE [LARGE SCALE GENOMIC DNA]</scope>
    <source>
        <strain evidence="2 3">2789STDY5834846</strain>
    </source>
</reference>
<protein>
    <submittedName>
        <fullName evidence="2">Uncharacterized protein</fullName>
    </submittedName>
</protein>
<dbReference type="EMBL" id="CZAE01000002">
    <property type="protein sequence ID" value="CUO56841.1"/>
    <property type="molecule type" value="Genomic_DNA"/>
</dbReference>
<feature type="transmembrane region" description="Helical" evidence="1">
    <location>
        <begin position="12"/>
        <end position="30"/>
    </location>
</feature>
<sequence length="31" mass="3468">MYKIISNLSGKGNNLFFNYKFVAAFILIGLA</sequence>
<evidence type="ECO:0000256" key="1">
    <source>
        <dbReference type="SAM" id="Phobius"/>
    </source>
</evidence>
<keyword evidence="1" id="KW-1133">Transmembrane helix</keyword>
<name>A0A174G4D4_9BACE</name>
<dbReference type="AlphaFoldDB" id="A0A174G4D4"/>
<evidence type="ECO:0000313" key="2">
    <source>
        <dbReference type="EMBL" id="CUO56841.1"/>
    </source>
</evidence>
<keyword evidence="1" id="KW-0472">Membrane</keyword>
<keyword evidence="1" id="KW-0812">Transmembrane</keyword>
<dbReference type="Proteomes" id="UP000095606">
    <property type="component" value="Unassembled WGS sequence"/>
</dbReference>
<organism evidence="2 3">
    <name type="scientific">Bacteroides faecis</name>
    <dbReference type="NCBI Taxonomy" id="674529"/>
    <lineage>
        <taxon>Bacteria</taxon>
        <taxon>Pseudomonadati</taxon>
        <taxon>Bacteroidota</taxon>
        <taxon>Bacteroidia</taxon>
        <taxon>Bacteroidales</taxon>
        <taxon>Bacteroidaceae</taxon>
        <taxon>Bacteroides</taxon>
    </lineage>
</organism>
<gene>
    <name evidence="2" type="ORF">ERS852461_00573</name>
</gene>
<accession>A0A174G4D4</accession>
<evidence type="ECO:0000313" key="3">
    <source>
        <dbReference type="Proteomes" id="UP000095606"/>
    </source>
</evidence>
<proteinExistence type="predicted"/>